<evidence type="ECO:0000313" key="2">
    <source>
        <dbReference type="Proteomes" id="UP000016931"/>
    </source>
</evidence>
<dbReference type="Proteomes" id="UP000016931">
    <property type="component" value="Unassembled WGS sequence"/>
</dbReference>
<name>N1QD70_SPHMS</name>
<evidence type="ECO:0000313" key="1">
    <source>
        <dbReference type="EMBL" id="EMF09200.1"/>
    </source>
</evidence>
<gene>
    <name evidence="1" type="ORF">SEPMUDRAFT_135661</name>
</gene>
<dbReference type="OrthoDB" id="1879366at2759"/>
<proteinExistence type="predicted"/>
<reference evidence="1 2" key="1">
    <citation type="journal article" date="2012" name="PLoS Pathog.">
        <title>Diverse lifestyles and strategies of plant pathogenesis encoded in the genomes of eighteen Dothideomycetes fungi.</title>
        <authorList>
            <person name="Ohm R.A."/>
            <person name="Feau N."/>
            <person name="Henrissat B."/>
            <person name="Schoch C.L."/>
            <person name="Horwitz B.A."/>
            <person name="Barry K.W."/>
            <person name="Condon B.J."/>
            <person name="Copeland A.C."/>
            <person name="Dhillon B."/>
            <person name="Glaser F."/>
            <person name="Hesse C.N."/>
            <person name="Kosti I."/>
            <person name="LaButti K."/>
            <person name="Lindquist E.A."/>
            <person name="Lucas S."/>
            <person name="Salamov A.A."/>
            <person name="Bradshaw R.E."/>
            <person name="Ciuffetti L."/>
            <person name="Hamelin R.C."/>
            <person name="Kema G.H.J."/>
            <person name="Lawrence C."/>
            <person name="Scott J.A."/>
            <person name="Spatafora J.W."/>
            <person name="Turgeon B.G."/>
            <person name="de Wit P.J.G.M."/>
            <person name="Zhong S."/>
            <person name="Goodwin S.B."/>
            <person name="Grigoriev I.V."/>
        </authorList>
    </citation>
    <scope>NUCLEOTIDE SEQUENCE [LARGE SCALE GENOMIC DNA]</scope>
    <source>
        <strain evidence="1 2">SO2202</strain>
    </source>
</reference>
<dbReference type="GeneID" id="27899861"/>
<organism evidence="1 2">
    <name type="scientific">Sphaerulina musiva (strain SO2202)</name>
    <name type="common">Poplar stem canker fungus</name>
    <name type="synonym">Septoria musiva</name>
    <dbReference type="NCBI Taxonomy" id="692275"/>
    <lineage>
        <taxon>Eukaryota</taxon>
        <taxon>Fungi</taxon>
        <taxon>Dikarya</taxon>
        <taxon>Ascomycota</taxon>
        <taxon>Pezizomycotina</taxon>
        <taxon>Dothideomycetes</taxon>
        <taxon>Dothideomycetidae</taxon>
        <taxon>Mycosphaerellales</taxon>
        <taxon>Mycosphaerellaceae</taxon>
        <taxon>Sphaerulina</taxon>
    </lineage>
</organism>
<accession>N1QD70</accession>
<dbReference type="RefSeq" id="XP_016757321.1">
    <property type="nucleotide sequence ID" value="XM_016902724.1"/>
</dbReference>
<dbReference type="EMBL" id="KB456269">
    <property type="protein sequence ID" value="EMF09200.1"/>
    <property type="molecule type" value="Genomic_DNA"/>
</dbReference>
<dbReference type="AlphaFoldDB" id="N1QD70"/>
<sequence length="213" mass="24335">MLMLDRVRSKVFLYLAEHYETGVPWRDPSFSGLSMPGRRGKSRRIVFGQMPALDVIDQGSFDSSWMWRFRFGPSRLEASGWAWHIFDHPLDLANRVHGAAEASWRLRTSQLCHVYQMMKDELARAATILDCVPVRGVLHQLLLSTVVISRLVPLKWSNRGECGQLWRQLPHAYLYEQLGHHGEHLDGKTSRQTVTARTNLGRPTASICSILCP</sequence>
<dbReference type="HOGENOM" id="CLU_1295120_0_0_1"/>
<keyword evidence="2" id="KW-1185">Reference proteome</keyword>
<protein>
    <submittedName>
        <fullName evidence="1">Uncharacterized protein</fullName>
    </submittedName>
</protein>